<gene>
    <name evidence="2" type="ORF">NIES593_10170</name>
</gene>
<proteinExistence type="predicted"/>
<sequence length="149" mass="16903">MRWLFLIPLTTGLISGYISQKSADEIAYLTGALTIMSLLASLVMAPWQVQLLILVLVFIIVRQFWLKLELESQLETERQEKADAFRATSTSNEVERKTIRKYRGVTYEPPASTSSVTEVEIEGKYRGATCKVHYLQQTSDPAQNSDLKE</sequence>
<comment type="caution">
    <text evidence="2">The sequence shown here is derived from an EMBL/GenBank/DDBJ whole genome shotgun (WGS) entry which is preliminary data.</text>
</comment>
<keyword evidence="1" id="KW-1133">Transmembrane helix</keyword>
<evidence type="ECO:0008006" key="4">
    <source>
        <dbReference type="Google" id="ProtNLM"/>
    </source>
</evidence>
<keyword evidence="3" id="KW-1185">Reference proteome</keyword>
<dbReference type="OrthoDB" id="583579at2"/>
<evidence type="ECO:0000313" key="2">
    <source>
        <dbReference type="EMBL" id="OKH23203.1"/>
    </source>
</evidence>
<dbReference type="AlphaFoldDB" id="A0A1U7HHZ0"/>
<evidence type="ECO:0000313" key="3">
    <source>
        <dbReference type="Proteomes" id="UP000186868"/>
    </source>
</evidence>
<dbReference type="EMBL" id="MRCB01000010">
    <property type="protein sequence ID" value="OKH23203.1"/>
    <property type="molecule type" value="Genomic_DNA"/>
</dbReference>
<organism evidence="2 3">
    <name type="scientific">Hydrococcus rivularis NIES-593</name>
    <dbReference type="NCBI Taxonomy" id="1921803"/>
    <lineage>
        <taxon>Bacteria</taxon>
        <taxon>Bacillati</taxon>
        <taxon>Cyanobacteriota</taxon>
        <taxon>Cyanophyceae</taxon>
        <taxon>Pleurocapsales</taxon>
        <taxon>Hydrococcaceae</taxon>
        <taxon>Hydrococcus</taxon>
    </lineage>
</organism>
<keyword evidence="1" id="KW-0812">Transmembrane</keyword>
<dbReference type="Pfam" id="PF14105">
    <property type="entry name" value="DUF4278"/>
    <property type="match status" value="1"/>
</dbReference>
<keyword evidence="1" id="KW-0472">Membrane</keyword>
<protein>
    <recommendedName>
        <fullName evidence="4">DUF4278 domain-containing protein</fullName>
    </recommendedName>
</protein>
<feature type="transmembrane region" description="Helical" evidence="1">
    <location>
        <begin position="33"/>
        <end position="61"/>
    </location>
</feature>
<reference evidence="2 3" key="1">
    <citation type="submission" date="2016-11" db="EMBL/GenBank/DDBJ databases">
        <title>Draft Genome Sequences of Nine Cyanobacterial Strains from Diverse Habitats.</title>
        <authorList>
            <person name="Zhu T."/>
            <person name="Hou S."/>
            <person name="Lu X."/>
            <person name="Hess W.R."/>
        </authorList>
    </citation>
    <scope>NUCLEOTIDE SEQUENCE [LARGE SCALE GENOMIC DNA]</scope>
    <source>
        <strain evidence="2 3">NIES-593</strain>
    </source>
</reference>
<accession>A0A1U7HHZ0</accession>
<dbReference type="RefSeq" id="WP_073599483.1">
    <property type="nucleotide sequence ID" value="NZ_MRCB01000010.1"/>
</dbReference>
<name>A0A1U7HHZ0_9CYAN</name>
<dbReference type="Proteomes" id="UP000186868">
    <property type="component" value="Unassembled WGS sequence"/>
</dbReference>
<dbReference type="InterPro" id="IPR025458">
    <property type="entry name" value="DUF4278"/>
</dbReference>
<evidence type="ECO:0000256" key="1">
    <source>
        <dbReference type="SAM" id="Phobius"/>
    </source>
</evidence>